<accession>A0A1H2A6L7</accession>
<dbReference type="SUPFAM" id="SSF54909">
    <property type="entry name" value="Dimeric alpha+beta barrel"/>
    <property type="match status" value="1"/>
</dbReference>
<proteinExistence type="predicted"/>
<dbReference type="Proteomes" id="UP000199092">
    <property type="component" value="Chromosome I"/>
</dbReference>
<keyword evidence="3" id="KW-1185">Reference proteome</keyword>
<dbReference type="EMBL" id="LT629749">
    <property type="protein sequence ID" value="SDT41422.1"/>
    <property type="molecule type" value="Genomic_DNA"/>
</dbReference>
<dbReference type="RefSeq" id="WP_091415918.1">
    <property type="nucleotide sequence ID" value="NZ_LT629749.1"/>
</dbReference>
<evidence type="ECO:0000259" key="1">
    <source>
        <dbReference type="Pfam" id="PF03992"/>
    </source>
</evidence>
<sequence length="116" mass="12899">MIVEYIRYRIPGEGGPEFEAAYAKAAAVLDRSPYCVDYELTRRTEEQTGPAAVEPDGAEHYVLRIRWTSSADHLGGFRQGPDFRAFFAAIRPYLTDIEEMRHYALTTVVGTGAAPG</sequence>
<keyword evidence="2" id="KW-0560">Oxidoreductase</keyword>
<dbReference type="AlphaFoldDB" id="A0A1H2A6L7"/>
<protein>
    <submittedName>
        <fullName evidence="2">Quinol monooxygenase YgiN</fullName>
    </submittedName>
</protein>
<reference evidence="2 3" key="1">
    <citation type="submission" date="2016-10" db="EMBL/GenBank/DDBJ databases">
        <authorList>
            <person name="de Groot N.N."/>
        </authorList>
    </citation>
    <scope>NUCLEOTIDE SEQUENCE [LARGE SCALE GENOMIC DNA]</scope>
    <source>
        <strain evidence="2 3">DSM 21741</strain>
    </source>
</reference>
<name>A0A1H2A6L7_9ACTN</name>
<evidence type="ECO:0000313" key="3">
    <source>
        <dbReference type="Proteomes" id="UP000199092"/>
    </source>
</evidence>
<dbReference type="OrthoDB" id="9798157at2"/>
<dbReference type="Pfam" id="PF03992">
    <property type="entry name" value="ABM"/>
    <property type="match status" value="1"/>
</dbReference>
<dbReference type="GO" id="GO:0004497">
    <property type="term" value="F:monooxygenase activity"/>
    <property type="evidence" value="ECO:0007669"/>
    <property type="project" value="UniProtKB-KW"/>
</dbReference>
<dbReference type="InterPro" id="IPR011008">
    <property type="entry name" value="Dimeric_a/b-barrel"/>
</dbReference>
<dbReference type="STRING" id="546871.SAMN04488543_4245"/>
<dbReference type="InterPro" id="IPR007138">
    <property type="entry name" value="ABM_dom"/>
</dbReference>
<organism evidence="2 3">
    <name type="scientific">Friedmanniella luteola</name>
    <dbReference type="NCBI Taxonomy" id="546871"/>
    <lineage>
        <taxon>Bacteria</taxon>
        <taxon>Bacillati</taxon>
        <taxon>Actinomycetota</taxon>
        <taxon>Actinomycetes</taxon>
        <taxon>Propionibacteriales</taxon>
        <taxon>Nocardioidaceae</taxon>
        <taxon>Friedmanniella</taxon>
    </lineage>
</organism>
<dbReference type="Gene3D" id="3.30.70.100">
    <property type="match status" value="1"/>
</dbReference>
<evidence type="ECO:0000313" key="2">
    <source>
        <dbReference type="EMBL" id="SDT41422.1"/>
    </source>
</evidence>
<feature type="domain" description="ABM" evidence="1">
    <location>
        <begin position="1"/>
        <end position="88"/>
    </location>
</feature>
<gene>
    <name evidence="2" type="ORF">SAMN04488543_4245</name>
</gene>
<keyword evidence="2" id="KW-0503">Monooxygenase</keyword>